<organism evidence="1 2">
    <name type="scientific">Vaccinium darrowii</name>
    <dbReference type="NCBI Taxonomy" id="229202"/>
    <lineage>
        <taxon>Eukaryota</taxon>
        <taxon>Viridiplantae</taxon>
        <taxon>Streptophyta</taxon>
        <taxon>Embryophyta</taxon>
        <taxon>Tracheophyta</taxon>
        <taxon>Spermatophyta</taxon>
        <taxon>Magnoliopsida</taxon>
        <taxon>eudicotyledons</taxon>
        <taxon>Gunneridae</taxon>
        <taxon>Pentapetalae</taxon>
        <taxon>asterids</taxon>
        <taxon>Ericales</taxon>
        <taxon>Ericaceae</taxon>
        <taxon>Vaccinioideae</taxon>
        <taxon>Vaccinieae</taxon>
        <taxon>Vaccinium</taxon>
    </lineage>
</organism>
<name>A0ACB7YXA5_9ERIC</name>
<evidence type="ECO:0000313" key="1">
    <source>
        <dbReference type="EMBL" id="KAH7857887.1"/>
    </source>
</evidence>
<protein>
    <submittedName>
        <fullName evidence="1">Uncharacterized protein</fullName>
    </submittedName>
</protein>
<keyword evidence="2" id="KW-1185">Reference proteome</keyword>
<comment type="caution">
    <text evidence="1">The sequence shown here is derived from an EMBL/GenBank/DDBJ whole genome shotgun (WGS) entry which is preliminary data.</text>
</comment>
<gene>
    <name evidence="1" type="ORF">Vadar_017579</name>
</gene>
<evidence type="ECO:0000313" key="2">
    <source>
        <dbReference type="Proteomes" id="UP000828048"/>
    </source>
</evidence>
<sequence length="161" mass="18373">MKIKKPHLTELTNENEGEVLDRAFKSSLRGIVTLIKELNLRTCHKEVLKRTLFWVMFEAIIQNQLSPTQCHKRDEVIMKIINAYDPVTRKFQLGMESMELTRANMVSILGISRGNESVSLKCCCKEEVKLVARGEISESRLTSMSLKQLLKKCGGVMRTTT</sequence>
<dbReference type="EMBL" id="CM037153">
    <property type="protein sequence ID" value="KAH7857887.1"/>
    <property type="molecule type" value="Genomic_DNA"/>
</dbReference>
<proteinExistence type="predicted"/>
<reference evidence="1 2" key="1">
    <citation type="journal article" date="2021" name="Hortic Res">
        <title>High-quality reference genome and annotation aids understanding of berry development for evergreen blueberry (Vaccinium darrowii).</title>
        <authorList>
            <person name="Yu J."/>
            <person name="Hulse-Kemp A.M."/>
            <person name="Babiker E."/>
            <person name="Staton M."/>
        </authorList>
    </citation>
    <scope>NUCLEOTIDE SEQUENCE [LARGE SCALE GENOMIC DNA]</scope>
    <source>
        <strain evidence="2">cv. NJ 8807/NJ 8810</strain>
        <tissue evidence="1">Young leaf</tissue>
    </source>
</reference>
<dbReference type="Proteomes" id="UP000828048">
    <property type="component" value="Chromosome 3"/>
</dbReference>
<accession>A0ACB7YXA5</accession>